<dbReference type="Proteomes" id="UP000053070">
    <property type="component" value="Unassembled WGS sequence"/>
</dbReference>
<dbReference type="GO" id="GO:0046872">
    <property type="term" value="F:metal ion binding"/>
    <property type="evidence" value="ECO:0007669"/>
    <property type="project" value="UniProtKB-KW"/>
</dbReference>
<dbReference type="InterPro" id="IPR009056">
    <property type="entry name" value="Cyt_c-like_dom"/>
</dbReference>
<gene>
    <name evidence="8" type="ORF">AAW01_09580</name>
</gene>
<dbReference type="GO" id="GO:0020037">
    <property type="term" value="F:heme binding"/>
    <property type="evidence" value="ECO:0007669"/>
    <property type="project" value="InterPro"/>
</dbReference>
<evidence type="ECO:0000256" key="5">
    <source>
        <dbReference type="ARBA" id="ARBA00023004"/>
    </source>
</evidence>
<keyword evidence="5 6" id="KW-0408">Iron</keyword>
<dbReference type="Gene3D" id="1.10.760.10">
    <property type="entry name" value="Cytochrome c-like domain"/>
    <property type="match status" value="1"/>
</dbReference>
<evidence type="ECO:0000256" key="6">
    <source>
        <dbReference type="PROSITE-ProRule" id="PRU00433"/>
    </source>
</evidence>
<evidence type="ECO:0000259" key="7">
    <source>
        <dbReference type="PROSITE" id="PS51007"/>
    </source>
</evidence>
<proteinExistence type="predicted"/>
<protein>
    <recommendedName>
        <fullName evidence="7">Cytochrome c domain-containing protein</fullName>
    </recommendedName>
</protein>
<evidence type="ECO:0000313" key="9">
    <source>
        <dbReference type="Proteomes" id="UP000053070"/>
    </source>
</evidence>
<dbReference type="InterPro" id="IPR036909">
    <property type="entry name" value="Cyt_c-like_dom_sf"/>
</dbReference>
<keyword evidence="4" id="KW-0249">Electron transport</keyword>
<dbReference type="STRING" id="502682.BMF35_a0920"/>
<dbReference type="EMBL" id="LBHC01000002">
    <property type="protein sequence ID" value="KLE32243.1"/>
    <property type="molecule type" value="Genomic_DNA"/>
</dbReference>
<organism evidence="8 9">
    <name type="scientific">Aurantiacibacter gangjinensis</name>
    <dbReference type="NCBI Taxonomy" id="502682"/>
    <lineage>
        <taxon>Bacteria</taxon>
        <taxon>Pseudomonadati</taxon>
        <taxon>Pseudomonadota</taxon>
        <taxon>Alphaproteobacteria</taxon>
        <taxon>Sphingomonadales</taxon>
        <taxon>Erythrobacteraceae</taxon>
        <taxon>Aurantiacibacter</taxon>
    </lineage>
</organism>
<reference evidence="8 9" key="1">
    <citation type="submission" date="2015-04" db="EMBL/GenBank/DDBJ databases">
        <title>The draft genome sequence of Erythrobacr gangjinensis K7-2.</title>
        <authorList>
            <person name="Zhuang L."/>
            <person name="Liu Y."/>
            <person name="Shao Z."/>
        </authorList>
    </citation>
    <scope>NUCLEOTIDE SEQUENCE [LARGE SCALE GENOMIC DNA]</scope>
    <source>
        <strain evidence="8 9">K7-2</strain>
    </source>
</reference>
<keyword evidence="2 6" id="KW-0349">Heme</keyword>
<dbReference type="InterPro" id="IPR002327">
    <property type="entry name" value="Cyt_c_1A/1B"/>
</dbReference>
<dbReference type="PROSITE" id="PS51007">
    <property type="entry name" value="CYTC"/>
    <property type="match status" value="1"/>
</dbReference>
<evidence type="ECO:0000313" key="8">
    <source>
        <dbReference type="EMBL" id="KLE32243.1"/>
    </source>
</evidence>
<dbReference type="PATRIC" id="fig|502682.8.peg.1956"/>
<evidence type="ECO:0000256" key="4">
    <source>
        <dbReference type="ARBA" id="ARBA00022982"/>
    </source>
</evidence>
<dbReference type="PANTHER" id="PTHR11961">
    <property type="entry name" value="CYTOCHROME C"/>
    <property type="match status" value="1"/>
</dbReference>
<feature type="domain" description="Cytochrome c" evidence="7">
    <location>
        <begin position="2"/>
        <end position="99"/>
    </location>
</feature>
<keyword evidence="1" id="KW-0813">Transport</keyword>
<dbReference type="PRINTS" id="PR00604">
    <property type="entry name" value="CYTCHRMECIAB"/>
</dbReference>
<evidence type="ECO:0000256" key="3">
    <source>
        <dbReference type="ARBA" id="ARBA00022723"/>
    </source>
</evidence>
<dbReference type="GO" id="GO:0009055">
    <property type="term" value="F:electron transfer activity"/>
    <property type="evidence" value="ECO:0007669"/>
    <property type="project" value="InterPro"/>
</dbReference>
<dbReference type="Pfam" id="PF00034">
    <property type="entry name" value="Cytochrom_C"/>
    <property type="match status" value="1"/>
</dbReference>
<evidence type="ECO:0000256" key="2">
    <source>
        <dbReference type="ARBA" id="ARBA00022617"/>
    </source>
</evidence>
<sequence>MADASSPPRAFNNCTACHAAEAGQYGVGPHLAGIVGRTAGGVEGANYSAALASSGIVWDEDTLVRYLVNPNAVVPGGSMPATGLDEAEARGVVDYLNTL</sequence>
<name>A0A0G9MSE3_9SPHN</name>
<comment type="caution">
    <text evidence="8">The sequence shown here is derived from an EMBL/GenBank/DDBJ whole genome shotgun (WGS) entry which is preliminary data.</text>
</comment>
<dbReference type="AlphaFoldDB" id="A0A0G9MSE3"/>
<accession>A0A0G9MSE3</accession>
<keyword evidence="3 6" id="KW-0479">Metal-binding</keyword>
<dbReference type="SUPFAM" id="SSF46626">
    <property type="entry name" value="Cytochrome c"/>
    <property type="match status" value="1"/>
</dbReference>
<evidence type="ECO:0000256" key="1">
    <source>
        <dbReference type="ARBA" id="ARBA00022448"/>
    </source>
</evidence>
<keyword evidence="9" id="KW-1185">Reference proteome</keyword>